<organism evidence="5 6">
    <name type="scientific">Penicillium concentricum</name>
    <dbReference type="NCBI Taxonomy" id="293559"/>
    <lineage>
        <taxon>Eukaryota</taxon>
        <taxon>Fungi</taxon>
        <taxon>Dikarya</taxon>
        <taxon>Ascomycota</taxon>
        <taxon>Pezizomycotina</taxon>
        <taxon>Eurotiomycetes</taxon>
        <taxon>Eurotiomycetidae</taxon>
        <taxon>Eurotiales</taxon>
        <taxon>Aspergillaceae</taxon>
        <taxon>Penicillium</taxon>
    </lineage>
</organism>
<reference evidence="5" key="2">
    <citation type="journal article" date="2023" name="IMA Fungus">
        <title>Comparative genomic study of the Penicillium genus elucidates a diverse pangenome and 15 lateral gene transfer events.</title>
        <authorList>
            <person name="Petersen C."/>
            <person name="Sorensen T."/>
            <person name="Nielsen M.R."/>
            <person name="Sondergaard T.E."/>
            <person name="Sorensen J.L."/>
            <person name="Fitzpatrick D.A."/>
            <person name="Frisvad J.C."/>
            <person name="Nielsen K.L."/>
        </authorList>
    </citation>
    <scope>NUCLEOTIDE SEQUENCE</scope>
    <source>
        <strain evidence="5">IBT 3081</strain>
    </source>
</reference>
<evidence type="ECO:0000256" key="3">
    <source>
        <dbReference type="SAM" id="MobiDB-lite"/>
    </source>
</evidence>
<dbReference type="OrthoDB" id="3364872at2759"/>
<feature type="region of interest" description="Disordered" evidence="3">
    <location>
        <begin position="346"/>
        <end position="443"/>
    </location>
</feature>
<feature type="compositionally biased region" description="Basic and acidic residues" evidence="3">
    <location>
        <begin position="352"/>
        <end position="364"/>
    </location>
</feature>
<evidence type="ECO:0000313" key="5">
    <source>
        <dbReference type="EMBL" id="KAJ5383680.1"/>
    </source>
</evidence>
<dbReference type="PANTHER" id="PTHR23325">
    <property type="entry name" value="SERUM RESPONSE FACTOR-BINDING"/>
    <property type="match status" value="1"/>
</dbReference>
<gene>
    <name evidence="5" type="ORF">N7517_001591</name>
</gene>
<dbReference type="Proteomes" id="UP001147752">
    <property type="component" value="Unassembled WGS sequence"/>
</dbReference>
<sequence length="443" mass="48053">MPKRKLDEVSGPAPPRPSSDTRKMSIHGTRLTQMFENGVLMIMRGLKTSRGFERQKLSRREKTAKAQKDDKALARLKEEIETLKGLDYHVTSERYLFKQLIRTKRIAETRTFGEFQAVKKVSQEGPKSTAEANILARLFKSTPVQKEMPGIMAGIRKLLRVDELPSKATKEDTKKDAPKKAKKNDGSESESEATSKARRGEQVSRPAKDMDISGSDESGDEEISQFDSRLGPGSDSEADSESGDEEDRAADDISDSISRSPSPSFSAADSPPPKKVKAAKGTAAPVKSTTFLPTLMSGYWSGSEEATDEEDSGAKPVRKNRMGQQARRALWEKKFGATANHVKQEQLAAKYGGRDNGWDTKRGATDGARGGRGGRGGRRGGFGGGAGRSQDRDGPAGAPHSGYGGKPKGPPKDEGPLHPSWEAKRKAKEQVAATFSGTKVTFD</sequence>
<feature type="compositionally biased region" description="Gly residues" evidence="3">
    <location>
        <begin position="368"/>
        <end position="387"/>
    </location>
</feature>
<dbReference type="GeneID" id="81458504"/>
<dbReference type="AlphaFoldDB" id="A0A9W9VL09"/>
<feature type="compositionally biased region" description="Polar residues" evidence="3">
    <location>
        <begin position="433"/>
        <end position="443"/>
    </location>
</feature>
<reference evidence="5" key="1">
    <citation type="submission" date="2022-12" db="EMBL/GenBank/DDBJ databases">
        <authorList>
            <person name="Petersen C."/>
        </authorList>
    </citation>
    <scope>NUCLEOTIDE SEQUENCE</scope>
    <source>
        <strain evidence="5">IBT 3081</strain>
    </source>
</reference>
<comment type="caution">
    <text evidence="5">The sequence shown here is derived from an EMBL/GenBank/DDBJ whole genome shotgun (WGS) entry which is preliminary data.</text>
</comment>
<dbReference type="GO" id="GO:0030686">
    <property type="term" value="C:90S preribosome"/>
    <property type="evidence" value="ECO:0007669"/>
    <property type="project" value="TreeGrafter"/>
</dbReference>
<dbReference type="InterPro" id="IPR037393">
    <property type="entry name" value="Bud22/SRFB1"/>
</dbReference>
<keyword evidence="6" id="KW-1185">Reference proteome</keyword>
<feature type="compositionally biased region" description="Basic and acidic residues" evidence="3">
    <location>
        <begin position="410"/>
        <end position="424"/>
    </location>
</feature>
<dbReference type="RefSeq" id="XP_056583456.1">
    <property type="nucleotide sequence ID" value="XM_056719321.1"/>
</dbReference>
<feature type="coiled-coil region" evidence="2">
    <location>
        <begin position="59"/>
        <end position="86"/>
    </location>
</feature>
<dbReference type="InterPro" id="IPR015158">
    <property type="entry name" value="Bud22_dom"/>
</dbReference>
<feature type="region of interest" description="Disordered" evidence="3">
    <location>
        <begin position="1"/>
        <end position="24"/>
    </location>
</feature>
<dbReference type="GO" id="GO:0030490">
    <property type="term" value="P:maturation of SSU-rRNA"/>
    <property type="evidence" value="ECO:0007669"/>
    <property type="project" value="TreeGrafter"/>
</dbReference>
<evidence type="ECO:0000259" key="4">
    <source>
        <dbReference type="Pfam" id="PF09073"/>
    </source>
</evidence>
<keyword evidence="1 2" id="KW-0175">Coiled coil</keyword>
<dbReference type="PANTHER" id="PTHR23325:SF1">
    <property type="entry name" value="SERUM RESPONSE FACTOR-BINDING PROTEIN 1"/>
    <property type="match status" value="1"/>
</dbReference>
<dbReference type="GO" id="GO:0005634">
    <property type="term" value="C:nucleus"/>
    <property type="evidence" value="ECO:0007669"/>
    <property type="project" value="TreeGrafter"/>
</dbReference>
<feature type="compositionally biased region" description="Acidic residues" evidence="3">
    <location>
        <begin position="236"/>
        <end position="254"/>
    </location>
</feature>
<evidence type="ECO:0000256" key="2">
    <source>
        <dbReference type="SAM" id="Coils"/>
    </source>
</evidence>
<protein>
    <submittedName>
        <fullName evidence="5">Bud-site selection protein BUD22</fullName>
    </submittedName>
</protein>
<feature type="compositionally biased region" description="Basic and acidic residues" evidence="3">
    <location>
        <begin position="193"/>
        <end position="211"/>
    </location>
</feature>
<feature type="region of interest" description="Disordered" evidence="3">
    <location>
        <begin position="166"/>
        <end position="329"/>
    </location>
</feature>
<name>A0A9W9VL09_9EURO</name>
<dbReference type="EMBL" id="JAPZBT010000001">
    <property type="protein sequence ID" value="KAJ5383680.1"/>
    <property type="molecule type" value="Genomic_DNA"/>
</dbReference>
<proteinExistence type="predicted"/>
<feature type="compositionally biased region" description="Basic and acidic residues" evidence="3">
    <location>
        <begin position="166"/>
        <end position="186"/>
    </location>
</feature>
<evidence type="ECO:0000256" key="1">
    <source>
        <dbReference type="ARBA" id="ARBA00023054"/>
    </source>
</evidence>
<accession>A0A9W9VL09</accession>
<feature type="domain" description="Bud22" evidence="4">
    <location>
        <begin position="41"/>
        <end position="443"/>
    </location>
</feature>
<evidence type="ECO:0000313" key="6">
    <source>
        <dbReference type="Proteomes" id="UP001147752"/>
    </source>
</evidence>
<dbReference type="Pfam" id="PF09073">
    <property type="entry name" value="BUD22"/>
    <property type="match status" value="1"/>
</dbReference>
<feature type="compositionally biased region" description="Low complexity" evidence="3">
    <location>
        <begin position="255"/>
        <end position="269"/>
    </location>
</feature>